<evidence type="ECO:0000256" key="5">
    <source>
        <dbReference type="SAM" id="MobiDB-lite"/>
    </source>
</evidence>
<dbReference type="Gene3D" id="6.20.210.20">
    <property type="entry name" value="THAP domain"/>
    <property type="match status" value="1"/>
</dbReference>
<dbReference type="SMART" id="SM00980">
    <property type="entry name" value="THAP"/>
    <property type="match status" value="1"/>
</dbReference>
<dbReference type="InterPro" id="IPR038441">
    <property type="entry name" value="THAP_Znf_sf"/>
</dbReference>
<dbReference type="GO" id="GO:0008270">
    <property type="term" value="F:zinc ion binding"/>
    <property type="evidence" value="ECO:0007669"/>
    <property type="project" value="UniProtKB-KW"/>
</dbReference>
<dbReference type="Pfam" id="PF05485">
    <property type="entry name" value="THAP"/>
    <property type="match status" value="1"/>
</dbReference>
<dbReference type="InterPro" id="IPR006612">
    <property type="entry name" value="THAP_Znf"/>
</dbReference>
<name>A0A915D7B4_9BILA</name>
<dbReference type="GO" id="GO:0003677">
    <property type="term" value="F:DNA binding"/>
    <property type="evidence" value="ECO:0007669"/>
    <property type="project" value="UniProtKB-KW"/>
</dbReference>
<evidence type="ECO:0000313" key="7">
    <source>
        <dbReference type="Proteomes" id="UP000887574"/>
    </source>
</evidence>
<keyword evidence="1" id="KW-0479">Metal-binding</keyword>
<protein>
    <submittedName>
        <fullName evidence="8">THAP-type domain-containing protein</fullName>
    </submittedName>
</protein>
<keyword evidence="4" id="KW-0238">DNA-binding</keyword>
<evidence type="ECO:0000256" key="3">
    <source>
        <dbReference type="ARBA" id="ARBA00022833"/>
    </source>
</evidence>
<feature type="domain" description="THAP-type" evidence="6">
    <location>
        <begin position="2"/>
        <end position="79"/>
    </location>
</feature>
<reference evidence="8" key="1">
    <citation type="submission" date="2022-11" db="UniProtKB">
        <authorList>
            <consortium name="WormBaseParasite"/>
        </authorList>
    </citation>
    <scope>IDENTIFICATION</scope>
</reference>
<evidence type="ECO:0000313" key="8">
    <source>
        <dbReference type="WBParaSite" id="jg16491"/>
    </source>
</evidence>
<dbReference type="AlphaFoldDB" id="A0A915D7B4"/>
<feature type="region of interest" description="Disordered" evidence="5">
    <location>
        <begin position="91"/>
        <end position="129"/>
    </location>
</feature>
<keyword evidence="2" id="KW-0863">Zinc-finger</keyword>
<accession>A0A915D7B4</accession>
<evidence type="ECO:0000256" key="2">
    <source>
        <dbReference type="ARBA" id="ARBA00022771"/>
    </source>
</evidence>
<evidence type="ECO:0000259" key="6">
    <source>
        <dbReference type="SMART" id="SM00980"/>
    </source>
</evidence>
<feature type="region of interest" description="Disordered" evidence="5">
    <location>
        <begin position="194"/>
        <end position="226"/>
    </location>
</feature>
<organism evidence="7 8">
    <name type="scientific">Ditylenchus dipsaci</name>
    <dbReference type="NCBI Taxonomy" id="166011"/>
    <lineage>
        <taxon>Eukaryota</taxon>
        <taxon>Metazoa</taxon>
        <taxon>Ecdysozoa</taxon>
        <taxon>Nematoda</taxon>
        <taxon>Chromadorea</taxon>
        <taxon>Rhabditida</taxon>
        <taxon>Tylenchina</taxon>
        <taxon>Tylenchomorpha</taxon>
        <taxon>Sphaerularioidea</taxon>
        <taxon>Anguinidae</taxon>
        <taxon>Anguininae</taxon>
        <taxon>Ditylenchus</taxon>
    </lineage>
</organism>
<dbReference type="SUPFAM" id="SSF57716">
    <property type="entry name" value="Glucocorticoid receptor-like (DNA-binding domain)"/>
    <property type="match status" value="1"/>
</dbReference>
<keyword evidence="3" id="KW-0862">Zinc</keyword>
<dbReference type="Proteomes" id="UP000887574">
    <property type="component" value="Unplaced"/>
</dbReference>
<keyword evidence="7" id="KW-1185">Reference proteome</keyword>
<evidence type="ECO:0000256" key="4">
    <source>
        <dbReference type="ARBA" id="ARBA00023125"/>
    </source>
</evidence>
<feature type="compositionally biased region" description="Basic and acidic residues" evidence="5">
    <location>
        <begin position="217"/>
        <end position="226"/>
    </location>
</feature>
<evidence type="ECO:0000256" key="1">
    <source>
        <dbReference type="ARBA" id="ARBA00022723"/>
    </source>
</evidence>
<feature type="compositionally biased region" description="Polar residues" evidence="5">
    <location>
        <begin position="95"/>
        <end position="119"/>
    </location>
</feature>
<proteinExistence type="predicted"/>
<sequence length="226" mass="25247">MEKCVFCGNTRKSAPNVRFFAVPREPGLKRIQWLYVLGDKGEQGAKNRVCGLHFRQGRPSSDPSHEDFVPHLYLNREPPEEILNYLESLTDDSNSESNACMSASSNQTTTMSKPSNADSAQMKPAKPSILQRKRKQKLDELEENPQLIQKQFNPSAEAAANPSKIHILHKSIAEAVGAKHGQAVVIKRMVAVKKKQTANPEETRSKDISSSTTQSKNLDKELANWH</sequence>
<dbReference type="WBParaSite" id="jg16491">
    <property type="protein sequence ID" value="jg16491"/>
    <property type="gene ID" value="jg16491"/>
</dbReference>